<reference evidence="3 4" key="1">
    <citation type="journal article" date="2020" name="G3 (Bethesda)">
        <title>Improved Reference Genome for Cyclotella cryptica CCMP332, a Model for Cell Wall Morphogenesis, Salinity Adaptation, and Lipid Production in Diatoms (Bacillariophyta).</title>
        <authorList>
            <person name="Roberts W.R."/>
            <person name="Downey K.M."/>
            <person name="Ruck E.C."/>
            <person name="Traller J.C."/>
            <person name="Alverson A.J."/>
        </authorList>
    </citation>
    <scope>NUCLEOTIDE SEQUENCE [LARGE SCALE GENOMIC DNA]</scope>
    <source>
        <strain evidence="3 4">CCMP332</strain>
    </source>
</reference>
<name>A0ABD3PU47_9STRA</name>
<accession>A0ABD3PU47</accession>
<dbReference type="AlphaFoldDB" id="A0ABD3PU47"/>
<protein>
    <submittedName>
        <fullName evidence="3">Uncharacterized protein</fullName>
    </submittedName>
</protein>
<evidence type="ECO:0000256" key="2">
    <source>
        <dbReference type="SAM" id="MobiDB-lite"/>
    </source>
</evidence>
<evidence type="ECO:0000313" key="3">
    <source>
        <dbReference type="EMBL" id="KAL3791328.1"/>
    </source>
</evidence>
<evidence type="ECO:0000313" key="4">
    <source>
        <dbReference type="Proteomes" id="UP001516023"/>
    </source>
</evidence>
<feature type="region of interest" description="Disordered" evidence="2">
    <location>
        <begin position="417"/>
        <end position="455"/>
    </location>
</feature>
<gene>
    <name evidence="3" type="ORF">HJC23_006057</name>
</gene>
<proteinExistence type="predicted"/>
<dbReference type="Proteomes" id="UP001516023">
    <property type="component" value="Unassembled WGS sequence"/>
</dbReference>
<keyword evidence="4" id="KW-1185">Reference proteome</keyword>
<evidence type="ECO:0000256" key="1">
    <source>
        <dbReference type="SAM" id="Coils"/>
    </source>
</evidence>
<dbReference type="EMBL" id="JABMIG020000115">
    <property type="protein sequence ID" value="KAL3791328.1"/>
    <property type="molecule type" value="Genomic_DNA"/>
</dbReference>
<comment type="caution">
    <text evidence="3">The sequence shown here is derived from an EMBL/GenBank/DDBJ whole genome shotgun (WGS) entry which is preliminary data.</text>
</comment>
<keyword evidence="1" id="KW-0175">Coiled coil</keyword>
<feature type="compositionally biased region" description="Polar residues" evidence="2">
    <location>
        <begin position="425"/>
        <end position="442"/>
    </location>
</feature>
<feature type="coiled-coil region" evidence="1">
    <location>
        <begin position="259"/>
        <end position="286"/>
    </location>
</feature>
<sequence>MNTLIDTDDHDILATITEEKSDSSSFDSFLNFVEGPSKLSSDSAAAPPDKTASLTPETTRLAAGRTVQFHGLGETSNLNGTTGTIEFFLEGTQQWRVRCHRDDQVVNASAENLKLLDEDRSEAKAAADKKKKKKKSKKDSYEDNSHALETSQQILIDLCNEMKSLKESITATTSAATSAMKDNLTSNTTLLHTLQDQMDLLRSNLHELDATIDSKATPAQIEEMGRIRAIQEILAATTQDKNKTIQLYETHARRGYEEIERLRGDLERERGENETLREELARIRGGGGGSSIIWGKGGPGAMYVSNDGKAPISTFHAPNTLKQIANNDGASLGTFDDMTMDTKLSSDNTVAYETKSLKKRIIHMKKKLQVAQLEAKEAGQLRSELESMRLKMEGMRKENDEKDRTIQRLKDEIARLKEGGGTASMAPSTSSQQHSSVTITTTSRRKSGNKWWQGL</sequence>
<organism evidence="3 4">
    <name type="scientific">Cyclotella cryptica</name>
    <dbReference type="NCBI Taxonomy" id="29204"/>
    <lineage>
        <taxon>Eukaryota</taxon>
        <taxon>Sar</taxon>
        <taxon>Stramenopiles</taxon>
        <taxon>Ochrophyta</taxon>
        <taxon>Bacillariophyta</taxon>
        <taxon>Coscinodiscophyceae</taxon>
        <taxon>Thalassiosirophycidae</taxon>
        <taxon>Stephanodiscales</taxon>
        <taxon>Stephanodiscaceae</taxon>
        <taxon>Cyclotella</taxon>
    </lineage>
</organism>
<feature type="region of interest" description="Disordered" evidence="2">
    <location>
        <begin position="120"/>
        <end position="146"/>
    </location>
</feature>